<name>A0A0K0EYQ1_STRVS</name>
<reference evidence="2" key="2">
    <citation type="submission" date="2015-08" db="UniProtKB">
        <authorList>
            <consortium name="WormBaseParasite"/>
        </authorList>
    </citation>
    <scope>IDENTIFICATION</scope>
</reference>
<reference evidence="1" key="1">
    <citation type="submission" date="2014-07" db="EMBL/GenBank/DDBJ databases">
        <authorList>
            <person name="Martin A.A"/>
            <person name="De Silva N."/>
        </authorList>
    </citation>
    <scope>NUCLEOTIDE SEQUENCE</scope>
</reference>
<evidence type="ECO:0000313" key="1">
    <source>
        <dbReference type="Proteomes" id="UP000035680"/>
    </source>
</evidence>
<organism evidence="1 2">
    <name type="scientific">Strongyloides venezuelensis</name>
    <name type="common">Threadworm</name>
    <dbReference type="NCBI Taxonomy" id="75913"/>
    <lineage>
        <taxon>Eukaryota</taxon>
        <taxon>Metazoa</taxon>
        <taxon>Ecdysozoa</taxon>
        <taxon>Nematoda</taxon>
        <taxon>Chromadorea</taxon>
        <taxon>Rhabditida</taxon>
        <taxon>Tylenchina</taxon>
        <taxon>Panagrolaimomorpha</taxon>
        <taxon>Strongyloidoidea</taxon>
        <taxon>Strongyloididae</taxon>
        <taxon>Strongyloides</taxon>
    </lineage>
</organism>
<dbReference type="Proteomes" id="UP000035680">
    <property type="component" value="Unassembled WGS sequence"/>
</dbReference>
<proteinExistence type="predicted"/>
<dbReference type="WBParaSite" id="SVE_0166000.1">
    <property type="protein sequence ID" value="SVE_0166000.1"/>
    <property type="gene ID" value="SVE_0166000"/>
</dbReference>
<dbReference type="AlphaFoldDB" id="A0A0K0EYQ1"/>
<evidence type="ECO:0000313" key="2">
    <source>
        <dbReference type="WBParaSite" id="SVE_0166000.1"/>
    </source>
</evidence>
<protein>
    <submittedName>
        <fullName evidence="2">Tubulin-specific chaperone A</fullName>
    </submittedName>
</protein>
<accession>A0A0K0EYQ1</accession>
<sequence length="87" mass="10169">MAAEKARCQKQKDTDAATWKKEKRIFESICRLHQDSELRAMKDIFNKQFNDLKAALQPIKGEAMETDIESKLLKKMEKQSEIIISLR</sequence>
<keyword evidence="1" id="KW-1185">Reference proteome</keyword>